<comment type="subcellular location">
    <subcellularLocation>
        <location evidence="1">Membrane</location>
        <topology evidence="1">Multi-pass membrane protein</topology>
    </subcellularLocation>
</comment>
<dbReference type="SUPFAM" id="SSF81321">
    <property type="entry name" value="Family A G protein-coupled receptor-like"/>
    <property type="match status" value="1"/>
</dbReference>
<gene>
    <name evidence="5" type="ORF">TBIB3V08_LOCUS5880</name>
</gene>
<keyword evidence="3" id="KW-0675">Receptor</keyword>
<name>A0A7R9EY13_9NEOP</name>
<dbReference type="Gene3D" id="1.20.1070.10">
    <property type="entry name" value="Rhodopsin 7-helix transmembrane proteins"/>
    <property type="match status" value="1"/>
</dbReference>
<proteinExistence type="predicted"/>
<evidence type="ECO:0000313" key="5">
    <source>
        <dbReference type="EMBL" id="CAD7443474.1"/>
    </source>
</evidence>
<reference evidence="5" key="1">
    <citation type="submission" date="2020-11" db="EMBL/GenBank/DDBJ databases">
        <authorList>
            <person name="Tran Van P."/>
        </authorList>
    </citation>
    <scope>NUCLEOTIDE SEQUENCE</scope>
</reference>
<dbReference type="AlphaFoldDB" id="A0A7R9EY13"/>
<protein>
    <submittedName>
        <fullName evidence="5">Uncharacterized protein</fullName>
    </submittedName>
</protein>
<evidence type="ECO:0000256" key="4">
    <source>
        <dbReference type="ARBA" id="ARBA00023224"/>
    </source>
</evidence>
<keyword evidence="4" id="KW-0807">Transducer</keyword>
<dbReference type="PANTHER" id="PTHR45695">
    <property type="entry name" value="LEUCOKININ RECEPTOR-RELATED"/>
    <property type="match status" value="1"/>
</dbReference>
<dbReference type="GO" id="GO:0005886">
    <property type="term" value="C:plasma membrane"/>
    <property type="evidence" value="ECO:0007669"/>
    <property type="project" value="TreeGrafter"/>
</dbReference>
<sequence>MQSEWCSGPGHTALCSAVQCSAVQCSAVHSHHRAKASYLPRYTMIIQQSDVMTAISSLSHWLCYANSAVNPVIYNFMSGKFRREFKRTILQCATSSRHSYHATMASDYPMSNTQGTLLLRGNTRRSNDTSRI</sequence>
<organism evidence="5">
    <name type="scientific">Timema bartmani</name>
    <dbReference type="NCBI Taxonomy" id="61472"/>
    <lineage>
        <taxon>Eukaryota</taxon>
        <taxon>Metazoa</taxon>
        <taxon>Ecdysozoa</taxon>
        <taxon>Arthropoda</taxon>
        <taxon>Hexapoda</taxon>
        <taxon>Insecta</taxon>
        <taxon>Pterygota</taxon>
        <taxon>Neoptera</taxon>
        <taxon>Polyneoptera</taxon>
        <taxon>Phasmatodea</taxon>
        <taxon>Timematodea</taxon>
        <taxon>Timematoidea</taxon>
        <taxon>Timematidae</taxon>
        <taxon>Timema</taxon>
    </lineage>
</organism>
<evidence type="ECO:0000256" key="2">
    <source>
        <dbReference type="ARBA" id="ARBA00023040"/>
    </source>
</evidence>
<evidence type="ECO:0000256" key="1">
    <source>
        <dbReference type="ARBA" id="ARBA00004141"/>
    </source>
</evidence>
<dbReference type="EMBL" id="OD566155">
    <property type="protein sequence ID" value="CAD7443474.1"/>
    <property type="molecule type" value="Genomic_DNA"/>
</dbReference>
<keyword evidence="2" id="KW-0297">G-protein coupled receptor</keyword>
<accession>A0A7R9EY13</accession>
<dbReference type="GO" id="GO:0004930">
    <property type="term" value="F:G protein-coupled receptor activity"/>
    <property type="evidence" value="ECO:0007669"/>
    <property type="project" value="UniProtKB-KW"/>
</dbReference>
<evidence type="ECO:0000256" key="3">
    <source>
        <dbReference type="ARBA" id="ARBA00023170"/>
    </source>
</evidence>
<dbReference type="PANTHER" id="PTHR45695:SF15">
    <property type="entry name" value="OPSIN RH2"/>
    <property type="match status" value="1"/>
</dbReference>